<evidence type="ECO:0000256" key="1">
    <source>
        <dbReference type="SAM" id="MobiDB-lite"/>
    </source>
</evidence>
<protein>
    <submittedName>
        <fullName evidence="2">Uncharacterized protein</fullName>
    </submittedName>
</protein>
<organism evidence="2 3">
    <name type="scientific">Corchorus olitorius</name>
    <dbReference type="NCBI Taxonomy" id="93759"/>
    <lineage>
        <taxon>Eukaryota</taxon>
        <taxon>Viridiplantae</taxon>
        <taxon>Streptophyta</taxon>
        <taxon>Embryophyta</taxon>
        <taxon>Tracheophyta</taxon>
        <taxon>Spermatophyta</taxon>
        <taxon>Magnoliopsida</taxon>
        <taxon>eudicotyledons</taxon>
        <taxon>Gunneridae</taxon>
        <taxon>Pentapetalae</taxon>
        <taxon>rosids</taxon>
        <taxon>malvids</taxon>
        <taxon>Malvales</taxon>
        <taxon>Malvaceae</taxon>
        <taxon>Grewioideae</taxon>
        <taxon>Apeibeae</taxon>
        <taxon>Corchorus</taxon>
    </lineage>
</organism>
<keyword evidence="3" id="KW-1185">Reference proteome</keyword>
<dbReference type="Proteomes" id="UP000187203">
    <property type="component" value="Unassembled WGS sequence"/>
</dbReference>
<dbReference type="AlphaFoldDB" id="A0A1R3L3C8"/>
<name>A0A1R3L3C8_9ROSI</name>
<accession>A0A1R3L3C8</accession>
<evidence type="ECO:0000313" key="2">
    <source>
        <dbReference type="EMBL" id="OMP13807.1"/>
    </source>
</evidence>
<feature type="compositionally biased region" description="Basic and acidic residues" evidence="1">
    <location>
        <begin position="8"/>
        <end position="19"/>
    </location>
</feature>
<reference evidence="3" key="1">
    <citation type="submission" date="2013-09" db="EMBL/GenBank/DDBJ databases">
        <title>Corchorus olitorius genome sequencing.</title>
        <authorList>
            <person name="Alam M."/>
            <person name="Haque M.S."/>
            <person name="Islam M.S."/>
            <person name="Emdad E.M."/>
            <person name="Islam M.M."/>
            <person name="Ahmed B."/>
            <person name="Halim A."/>
            <person name="Hossen Q.M.M."/>
            <person name="Hossain M.Z."/>
            <person name="Ahmed R."/>
            <person name="Khan M.M."/>
            <person name="Islam R."/>
            <person name="Rashid M.M."/>
            <person name="Khan S.A."/>
            <person name="Rahman M.S."/>
            <person name="Alam M."/>
            <person name="Yahiya A.S."/>
            <person name="Khan M.S."/>
            <person name="Azam M.S."/>
            <person name="Haque T."/>
            <person name="Lashkar M.Z.H."/>
            <person name="Akhand A.I."/>
            <person name="Morshed G."/>
            <person name="Roy S."/>
            <person name="Uddin K.S."/>
            <person name="Rabeya T."/>
            <person name="Hossain A.S."/>
            <person name="Chowdhury A."/>
            <person name="Snigdha A.R."/>
            <person name="Mortoza M.S."/>
            <person name="Matin S.A."/>
            <person name="Hoque S.M.E."/>
            <person name="Islam M.K."/>
            <person name="Roy D.K."/>
            <person name="Haider R."/>
            <person name="Moosa M.M."/>
            <person name="Elias S.M."/>
            <person name="Hasan A.M."/>
            <person name="Jahan S."/>
            <person name="Shafiuddin M."/>
            <person name="Mahmood N."/>
            <person name="Shommy N.S."/>
        </authorList>
    </citation>
    <scope>NUCLEOTIDE SEQUENCE [LARGE SCALE GENOMIC DNA]</scope>
    <source>
        <strain evidence="3">cv. O-4</strain>
    </source>
</reference>
<gene>
    <name evidence="2" type="ORF">COLO4_00911</name>
</gene>
<dbReference type="EMBL" id="AWUE01003205">
    <property type="protein sequence ID" value="OMP13807.1"/>
    <property type="molecule type" value="Genomic_DNA"/>
</dbReference>
<evidence type="ECO:0000313" key="3">
    <source>
        <dbReference type="Proteomes" id="UP000187203"/>
    </source>
</evidence>
<feature type="region of interest" description="Disordered" evidence="1">
    <location>
        <begin position="1"/>
        <end position="20"/>
    </location>
</feature>
<proteinExistence type="predicted"/>
<sequence length="68" mass="7487">MPAATPNRESKLKSEERSNPSENYTVGIAFSFLLAFRVSQCERKLHSESLLAHLVSPAILFLPSQALG</sequence>
<comment type="caution">
    <text evidence="2">The sequence shown here is derived from an EMBL/GenBank/DDBJ whole genome shotgun (WGS) entry which is preliminary data.</text>
</comment>